<dbReference type="FunFam" id="1.10.150.20:FF:000003">
    <property type="entry name" value="DNA polymerase I"/>
    <property type="match status" value="1"/>
</dbReference>
<dbReference type="SMART" id="SM00279">
    <property type="entry name" value="HhH2"/>
    <property type="match status" value="1"/>
</dbReference>
<dbReference type="InterPro" id="IPR020045">
    <property type="entry name" value="DNA_polI_H3TH"/>
</dbReference>
<dbReference type="InterPro" id="IPR020046">
    <property type="entry name" value="5-3_exonucl_a-hlix_arch_N"/>
</dbReference>
<dbReference type="Gene3D" id="1.10.150.20">
    <property type="entry name" value="5' to 3' exonuclease, C-terminal subdomain"/>
    <property type="match status" value="1"/>
</dbReference>
<dbReference type="SUPFAM" id="SSF88723">
    <property type="entry name" value="PIN domain-like"/>
    <property type="match status" value="1"/>
</dbReference>
<keyword evidence="7" id="KW-0548">Nucleotidyltransferase</keyword>
<dbReference type="InterPro" id="IPR038969">
    <property type="entry name" value="FEN"/>
</dbReference>
<keyword evidence="1" id="KW-0540">Nuclease</keyword>
<dbReference type="SMART" id="SM00475">
    <property type="entry name" value="53EXOc"/>
    <property type="match status" value="1"/>
</dbReference>
<organism evidence="7 8">
    <name type="scientific">Mycoplasmopsis columbinasalis</name>
    <dbReference type="NCBI Taxonomy" id="114880"/>
    <lineage>
        <taxon>Bacteria</taxon>
        <taxon>Bacillati</taxon>
        <taxon>Mycoplasmatota</taxon>
        <taxon>Mycoplasmoidales</taxon>
        <taxon>Metamycoplasmataceae</taxon>
        <taxon>Mycoplasmopsis</taxon>
    </lineage>
</organism>
<protein>
    <recommendedName>
        <fullName evidence="5">5'-3' exonuclease</fullName>
    </recommendedName>
</protein>
<dbReference type="GO" id="GO:0016779">
    <property type="term" value="F:nucleotidyltransferase activity"/>
    <property type="evidence" value="ECO:0007669"/>
    <property type="project" value="UniProtKB-KW"/>
</dbReference>
<dbReference type="InterPro" id="IPR002421">
    <property type="entry name" value="5-3_exonuclease"/>
</dbReference>
<dbReference type="InterPro" id="IPR008918">
    <property type="entry name" value="HhH2"/>
</dbReference>
<evidence type="ECO:0000256" key="2">
    <source>
        <dbReference type="ARBA" id="ARBA00022801"/>
    </source>
</evidence>
<dbReference type="Proteomes" id="UP000290876">
    <property type="component" value="Chromosome"/>
</dbReference>
<dbReference type="InterPro" id="IPR036279">
    <property type="entry name" value="5-3_exonuclease_C_sf"/>
</dbReference>
<dbReference type="GO" id="GO:0003677">
    <property type="term" value="F:DNA binding"/>
    <property type="evidence" value="ECO:0007669"/>
    <property type="project" value="UniProtKB-KW"/>
</dbReference>
<reference evidence="7 8" key="1">
    <citation type="submission" date="2019-01" db="EMBL/GenBank/DDBJ databases">
        <authorList>
            <consortium name="Pathogen Informatics"/>
        </authorList>
    </citation>
    <scope>NUCLEOTIDE SEQUENCE [LARGE SCALE GENOMIC DNA]</scope>
    <source>
        <strain evidence="7 8">NCTC10184</strain>
    </source>
</reference>
<gene>
    <name evidence="7" type="primary">polA</name>
    <name evidence="7" type="ORF">NCTC10184_00446</name>
</gene>
<keyword evidence="2" id="KW-0378">Hydrolase</keyword>
<dbReference type="RefSeq" id="WP_129623056.1">
    <property type="nucleotide sequence ID" value="NZ_LR215043.1"/>
</dbReference>
<feature type="domain" description="5'-3' exonuclease" evidence="6">
    <location>
        <begin position="2"/>
        <end position="266"/>
    </location>
</feature>
<evidence type="ECO:0000256" key="4">
    <source>
        <dbReference type="ARBA" id="ARBA00049957"/>
    </source>
</evidence>
<dbReference type="Pfam" id="PF02739">
    <property type="entry name" value="5_3_exonuc_N"/>
    <property type="match status" value="1"/>
</dbReference>
<accession>A0A449BAM4</accession>
<dbReference type="Pfam" id="PF01367">
    <property type="entry name" value="5_3_exonuc"/>
    <property type="match status" value="1"/>
</dbReference>
<evidence type="ECO:0000256" key="5">
    <source>
        <dbReference type="ARBA" id="ARBA00050026"/>
    </source>
</evidence>
<dbReference type="CDD" id="cd09898">
    <property type="entry name" value="H3TH_53EXO"/>
    <property type="match status" value="1"/>
</dbReference>
<dbReference type="GO" id="GO:0033567">
    <property type="term" value="P:DNA replication, Okazaki fragment processing"/>
    <property type="evidence" value="ECO:0007669"/>
    <property type="project" value="InterPro"/>
</dbReference>
<dbReference type="CDD" id="cd09859">
    <property type="entry name" value="PIN_53EXO"/>
    <property type="match status" value="1"/>
</dbReference>
<keyword evidence="3" id="KW-0238">DNA-binding</keyword>
<dbReference type="InterPro" id="IPR029060">
    <property type="entry name" value="PIN-like_dom_sf"/>
</dbReference>
<proteinExistence type="predicted"/>
<evidence type="ECO:0000313" key="7">
    <source>
        <dbReference type="EMBL" id="VEU78217.1"/>
    </source>
</evidence>
<dbReference type="KEGG" id="mcob:NCTC10184_00446"/>
<dbReference type="SUPFAM" id="SSF47807">
    <property type="entry name" value="5' to 3' exonuclease, C-terminal subdomain"/>
    <property type="match status" value="1"/>
</dbReference>
<comment type="function">
    <text evidence="4">5'-3' exonuclease acting preferentially on double-stranded DNA.</text>
</comment>
<dbReference type="PANTHER" id="PTHR42646">
    <property type="entry name" value="FLAP ENDONUCLEASE XNI"/>
    <property type="match status" value="1"/>
</dbReference>
<keyword evidence="7" id="KW-0808">Transferase</keyword>
<dbReference type="GO" id="GO:0017108">
    <property type="term" value="F:5'-flap endonuclease activity"/>
    <property type="evidence" value="ECO:0007669"/>
    <property type="project" value="InterPro"/>
</dbReference>
<evidence type="ECO:0000256" key="3">
    <source>
        <dbReference type="ARBA" id="ARBA00023125"/>
    </source>
</evidence>
<dbReference type="AlphaFoldDB" id="A0A449BAM4"/>
<dbReference type="Gene3D" id="3.40.50.1010">
    <property type="entry name" value="5'-nuclease"/>
    <property type="match status" value="1"/>
</dbReference>
<evidence type="ECO:0000313" key="8">
    <source>
        <dbReference type="Proteomes" id="UP000290876"/>
    </source>
</evidence>
<name>A0A449BAM4_9BACT</name>
<dbReference type="GO" id="GO:0008409">
    <property type="term" value="F:5'-3' exonuclease activity"/>
    <property type="evidence" value="ECO:0007669"/>
    <property type="project" value="InterPro"/>
</dbReference>
<keyword evidence="8" id="KW-1185">Reference proteome</keyword>
<dbReference type="OrthoDB" id="9806424at2"/>
<evidence type="ECO:0000256" key="1">
    <source>
        <dbReference type="ARBA" id="ARBA00022722"/>
    </source>
</evidence>
<dbReference type="PANTHER" id="PTHR42646:SF2">
    <property type="entry name" value="5'-3' EXONUCLEASE FAMILY PROTEIN"/>
    <property type="match status" value="1"/>
</dbReference>
<dbReference type="EMBL" id="LR215043">
    <property type="protein sequence ID" value="VEU78217.1"/>
    <property type="molecule type" value="Genomic_DNA"/>
</dbReference>
<evidence type="ECO:0000259" key="6">
    <source>
        <dbReference type="SMART" id="SM00475"/>
    </source>
</evidence>
<sequence>MNKFLLIDGNLLMFKSFYATYNPNVPEKILKNSKGIYTNAIYVFLKSLFKILDYINPTHLMIAFDASSQTWRKQEFANYKEGRSKTPEILFSQFDILKVLLTKLNCFWLQHEGDEADDIIATFTKNPGFHYYVFSNDKDLLQLVDENVTIVQTGKTDYENPYKIISNQNFFQIFNLFPNQIPDFKGLAGDSSDNIPGVNQIGEKKAITLLQKFGNIDSIYKNIDEIKSKLRENLENEKELAFFYKKIATLNKDVQIDYSLGQCINFFDGDLTDAIKMLEDLELKSIANRIKNFTIKW</sequence>